<evidence type="ECO:0000256" key="2">
    <source>
        <dbReference type="ARBA" id="ARBA00022840"/>
    </source>
</evidence>
<proteinExistence type="predicted"/>
<dbReference type="PANTHER" id="PTHR24346">
    <property type="entry name" value="MAP/MICROTUBULE AFFINITY-REGULATING KINASE"/>
    <property type="match status" value="1"/>
</dbReference>
<feature type="binding site" evidence="3">
    <location>
        <position position="286"/>
    </location>
    <ligand>
        <name>ATP</name>
        <dbReference type="ChEBI" id="CHEBI:30616"/>
    </ligand>
</feature>
<accession>A0A4S4LA33</accession>
<keyword evidence="2 3" id="KW-0067">ATP-binding</keyword>
<keyword evidence="7" id="KW-1185">Reference proteome</keyword>
<dbReference type="Gene3D" id="1.10.510.10">
    <property type="entry name" value="Transferase(Phosphotransferase) domain 1"/>
    <property type="match status" value="1"/>
</dbReference>
<dbReference type="PROSITE" id="PS00108">
    <property type="entry name" value="PROTEIN_KINASE_ST"/>
    <property type="match status" value="1"/>
</dbReference>
<dbReference type="EMBL" id="SGPK01000191">
    <property type="protein sequence ID" value="THH06510.1"/>
    <property type="molecule type" value="Genomic_DNA"/>
</dbReference>
<gene>
    <name evidence="6" type="ORF">EW145_g4033</name>
</gene>
<dbReference type="PROSITE" id="PS00107">
    <property type="entry name" value="PROTEIN_KINASE_ATP"/>
    <property type="match status" value="1"/>
</dbReference>
<dbReference type="SUPFAM" id="SSF56112">
    <property type="entry name" value="Protein kinase-like (PK-like)"/>
    <property type="match status" value="1"/>
</dbReference>
<feature type="region of interest" description="Disordered" evidence="4">
    <location>
        <begin position="186"/>
        <end position="225"/>
    </location>
</feature>
<dbReference type="InterPro" id="IPR017441">
    <property type="entry name" value="Protein_kinase_ATP_BS"/>
</dbReference>
<dbReference type="Proteomes" id="UP000308199">
    <property type="component" value="Unassembled WGS sequence"/>
</dbReference>
<evidence type="ECO:0000256" key="3">
    <source>
        <dbReference type="PROSITE-ProRule" id="PRU10141"/>
    </source>
</evidence>
<evidence type="ECO:0000256" key="4">
    <source>
        <dbReference type="SAM" id="MobiDB-lite"/>
    </source>
</evidence>
<keyword evidence="1 3" id="KW-0547">Nucleotide-binding</keyword>
<sequence>MSINANPNVSAAPEYLSMASGSGGTVFRQALCSSINTDLGDTSSDDGDQLSTPVTDCANLVHVAYPSILCAALDDKASTRATAEIARSPADSSRLLVSLKQNDTPLFQDFLAAHTTSPSSPLPFSLVSPPLEPAILCNTTLLDTKIDLQNTSLDLYPPSLILPESLVSTSSLSPLKYPSEMPTIAGHSRFDSASSPRKRASSTQLPLSDVRASPKPKLTRSSESDFLPSTLGRSYCSRFPVNHRLRRDFVHAYSLEEELGSGGYGFVMTARHRYNGHEVAVKFIAKHKIPRHGWSVDEDGKDVPKEAVFLAVLDHPGIVEFYDLFEDEVYFYLVQELHGTPWCKKDKLAHGRKSYLKGHAIDRQASSSGGCTEQPMQPENTTPSQNRNSQSSKHAKLEKAVLCRPTFARRASHDLFECIEQSKHKRFSEEDAKYIFAQVVDVIDYLDQFGISHCDIKDENVVIDKDFKIKIIDFGSLVSADPTQPRPFYHRFFGTAAYAPPEILRDQAYQAPPAEIWAIGVLLSFLIMGTSPFPTEDDKMHGHIVLDDAILQTLSAECLHLLRLCLEVNPERRATISEVKNHPWLAGARDRDCTF</sequence>
<evidence type="ECO:0000313" key="6">
    <source>
        <dbReference type="EMBL" id="THH06510.1"/>
    </source>
</evidence>
<evidence type="ECO:0000259" key="5">
    <source>
        <dbReference type="PROSITE" id="PS50011"/>
    </source>
</evidence>
<dbReference type="GO" id="GO:0005524">
    <property type="term" value="F:ATP binding"/>
    <property type="evidence" value="ECO:0007669"/>
    <property type="project" value="UniProtKB-UniRule"/>
</dbReference>
<dbReference type="GO" id="GO:0045719">
    <property type="term" value="P:negative regulation of glycogen biosynthetic process"/>
    <property type="evidence" value="ECO:0007669"/>
    <property type="project" value="TreeGrafter"/>
</dbReference>
<reference evidence="6 7" key="1">
    <citation type="submission" date="2019-02" db="EMBL/GenBank/DDBJ databases">
        <title>Genome sequencing of the rare red list fungi Phellinidium pouzarii.</title>
        <authorList>
            <person name="Buettner E."/>
            <person name="Kellner H."/>
        </authorList>
    </citation>
    <scope>NUCLEOTIDE SEQUENCE [LARGE SCALE GENOMIC DNA]</scope>
    <source>
        <strain evidence="6 7">DSM 108285</strain>
    </source>
</reference>
<comment type="caution">
    <text evidence="6">The sequence shown here is derived from an EMBL/GenBank/DDBJ whole genome shotgun (WGS) entry which is preliminary data.</text>
</comment>
<dbReference type="Pfam" id="PF00069">
    <property type="entry name" value="Pkinase"/>
    <property type="match status" value="2"/>
</dbReference>
<dbReference type="GO" id="GO:0035556">
    <property type="term" value="P:intracellular signal transduction"/>
    <property type="evidence" value="ECO:0007669"/>
    <property type="project" value="TreeGrafter"/>
</dbReference>
<feature type="domain" description="Protein kinase" evidence="5">
    <location>
        <begin position="253"/>
        <end position="585"/>
    </location>
</feature>
<feature type="compositionally biased region" description="Polar residues" evidence="4">
    <location>
        <begin position="364"/>
        <end position="392"/>
    </location>
</feature>
<protein>
    <recommendedName>
        <fullName evidence="5">Protein kinase domain-containing protein</fullName>
    </recommendedName>
</protein>
<dbReference type="PROSITE" id="PS50011">
    <property type="entry name" value="PROTEIN_KINASE_DOM"/>
    <property type="match status" value="1"/>
</dbReference>
<name>A0A4S4LA33_9AGAM</name>
<evidence type="ECO:0000313" key="7">
    <source>
        <dbReference type="Proteomes" id="UP000308199"/>
    </source>
</evidence>
<dbReference type="SMART" id="SM00220">
    <property type="entry name" value="S_TKc"/>
    <property type="match status" value="1"/>
</dbReference>
<dbReference type="InterPro" id="IPR011009">
    <property type="entry name" value="Kinase-like_dom_sf"/>
</dbReference>
<feature type="compositionally biased region" description="Polar residues" evidence="4">
    <location>
        <begin position="191"/>
        <end position="206"/>
    </location>
</feature>
<dbReference type="GO" id="GO:0005634">
    <property type="term" value="C:nucleus"/>
    <property type="evidence" value="ECO:0007669"/>
    <property type="project" value="TreeGrafter"/>
</dbReference>
<dbReference type="InterPro" id="IPR008271">
    <property type="entry name" value="Ser/Thr_kinase_AS"/>
</dbReference>
<dbReference type="OrthoDB" id="10252171at2759"/>
<dbReference type="Gene3D" id="3.30.200.20">
    <property type="entry name" value="Phosphorylase Kinase, domain 1"/>
    <property type="match status" value="1"/>
</dbReference>
<dbReference type="InterPro" id="IPR000719">
    <property type="entry name" value="Prot_kinase_dom"/>
</dbReference>
<evidence type="ECO:0000256" key="1">
    <source>
        <dbReference type="ARBA" id="ARBA00022741"/>
    </source>
</evidence>
<dbReference type="GO" id="GO:0004674">
    <property type="term" value="F:protein serine/threonine kinase activity"/>
    <property type="evidence" value="ECO:0007669"/>
    <property type="project" value="TreeGrafter"/>
</dbReference>
<dbReference type="AlphaFoldDB" id="A0A4S4LA33"/>
<dbReference type="PANTHER" id="PTHR24346:SF72">
    <property type="entry name" value="CAMK PROTEIN KINASE"/>
    <property type="match status" value="1"/>
</dbReference>
<dbReference type="GO" id="GO:0005829">
    <property type="term" value="C:cytosol"/>
    <property type="evidence" value="ECO:0007669"/>
    <property type="project" value="TreeGrafter"/>
</dbReference>
<feature type="region of interest" description="Disordered" evidence="4">
    <location>
        <begin position="364"/>
        <end position="394"/>
    </location>
</feature>
<organism evidence="6 7">
    <name type="scientific">Phellinidium pouzarii</name>
    <dbReference type="NCBI Taxonomy" id="167371"/>
    <lineage>
        <taxon>Eukaryota</taxon>
        <taxon>Fungi</taxon>
        <taxon>Dikarya</taxon>
        <taxon>Basidiomycota</taxon>
        <taxon>Agaricomycotina</taxon>
        <taxon>Agaricomycetes</taxon>
        <taxon>Hymenochaetales</taxon>
        <taxon>Hymenochaetaceae</taxon>
        <taxon>Phellinidium</taxon>
    </lineage>
</organism>